<keyword evidence="6" id="KW-1185">Reference proteome</keyword>
<dbReference type="Gene3D" id="1.10.10.60">
    <property type="entry name" value="Homeodomain-like"/>
    <property type="match status" value="2"/>
</dbReference>
<dbReference type="SMART" id="SM00342">
    <property type="entry name" value="HTH_ARAC"/>
    <property type="match status" value="1"/>
</dbReference>
<dbReference type="SUPFAM" id="SSF46689">
    <property type="entry name" value="Homeodomain-like"/>
    <property type="match status" value="2"/>
</dbReference>
<protein>
    <submittedName>
        <fullName evidence="5">Helix-turn-helix transcriptional regulator</fullName>
    </submittedName>
</protein>
<dbReference type="EMBL" id="VWXF01000004">
    <property type="protein sequence ID" value="NIF22447.1"/>
    <property type="molecule type" value="Genomic_DNA"/>
</dbReference>
<accession>A0ABX0RAQ6</accession>
<dbReference type="InterPro" id="IPR020449">
    <property type="entry name" value="Tscrpt_reg_AraC-type_HTH"/>
</dbReference>
<dbReference type="InterPro" id="IPR018062">
    <property type="entry name" value="HTH_AraC-typ_CS"/>
</dbReference>
<feature type="domain" description="HTH araC/xylS-type" evidence="4">
    <location>
        <begin position="190"/>
        <end position="288"/>
    </location>
</feature>
<evidence type="ECO:0000259" key="4">
    <source>
        <dbReference type="PROSITE" id="PS01124"/>
    </source>
</evidence>
<dbReference type="PANTHER" id="PTHR47893:SF1">
    <property type="entry name" value="REGULATORY PROTEIN PCHR"/>
    <property type="match status" value="1"/>
</dbReference>
<comment type="caution">
    <text evidence="5">The sequence shown here is derived from an EMBL/GenBank/DDBJ whole genome shotgun (WGS) entry which is preliminary data.</text>
</comment>
<organism evidence="5 6">
    <name type="scientific">Candidatus Pantoea multigeneris</name>
    <dbReference type="NCBI Taxonomy" id="2608357"/>
    <lineage>
        <taxon>Bacteria</taxon>
        <taxon>Pseudomonadati</taxon>
        <taxon>Pseudomonadota</taxon>
        <taxon>Gammaproteobacteria</taxon>
        <taxon>Enterobacterales</taxon>
        <taxon>Erwiniaceae</taxon>
        <taxon>Pantoea</taxon>
    </lineage>
</organism>
<keyword evidence="2" id="KW-0238">DNA-binding</keyword>
<dbReference type="PROSITE" id="PS00041">
    <property type="entry name" value="HTH_ARAC_FAMILY_1"/>
    <property type="match status" value="1"/>
</dbReference>
<dbReference type="PRINTS" id="PR00032">
    <property type="entry name" value="HTHARAC"/>
</dbReference>
<evidence type="ECO:0000313" key="5">
    <source>
        <dbReference type="EMBL" id="NIF22447.1"/>
    </source>
</evidence>
<dbReference type="InterPro" id="IPR009057">
    <property type="entry name" value="Homeodomain-like_sf"/>
</dbReference>
<keyword evidence="3" id="KW-0804">Transcription</keyword>
<gene>
    <name evidence="5" type="ORF">F3J40_12650</name>
</gene>
<dbReference type="Pfam" id="PF12833">
    <property type="entry name" value="HTH_18"/>
    <property type="match status" value="1"/>
</dbReference>
<dbReference type="InterPro" id="IPR018060">
    <property type="entry name" value="HTH_AraC"/>
</dbReference>
<proteinExistence type="predicted"/>
<evidence type="ECO:0000256" key="1">
    <source>
        <dbReference type="ARBA" id="ARBA00023015"/>
    </source>
</evidence>
<sequence length="292" mass="32984">MAQAHQQVLQHPGITCVQLDRISLIAVQTTLQQDVVLEGENQSHLSLVLIAQGAGHFCLENQRIRHFEADMMLLSCSRFPCRGTDFFPRHYLYDMVIINFPVNMLPVLESAGIDTGCRGGQVFSAQAGEALQALQSAIVQAMRDTSALGRLHLESLLLSALCSSVRTVQQQLELAQRQTPMFTRDRQRLILARDYIRQHATQPLELEEVARQAGINQQTLKRGFRTLFAITPWQYVMQCRLEAAERMISQGALSLDEIASQCGFSHASHLSRLFQRQYGQTPGRYRRQYGTL</sequence>
<reference evidence="5 6" key="1">
    <citation type="journal article" date="2019" name="bioRxiv">
        <title>Bacteria contribute to plant secondary compound degradation in a generalist herbivore system.</title>
        <authorList>
            <person name="Francoeur C.B."/>
            <person name="Khadempour L."/>
            <person name="Moreira-Soto R.D."/>
            <person name="Gotting K."/>
            <person name="Book A.J."/>
            <person name="Pinto-Tomas A.A."/>
            <person name="Keefover-Ring K."/>
            <person name="Currie C.R."/>
        </authorList>
    </citation>
    <scope>NUCLEOTIDE SEQUENCE [LARGE SCALE GENOMIC DNA]</scope>
    <source>
        <strain evidence="5">Acro-835</strain>
    </source>
</reference>
<dbReference type="Proteomes" id="UP001515683">
    <property type="component" value="Unassembled WGS sequence"/>
</dbReference>
<dbReference type="InterPro" id="IPR053142">
    <property type="entry name" value="PchR_regulatory_protein"/>
</dbReference>
<evidence type="ECO:0000256" key="2">
    <source>
        <dbReference type="ARBA" id="ARBA00023125"/>
    </source>
</evidence>
<name>A0ABX0RAQ6_9GAMM</name>
<keyword evidence="1" id="KW-0805">Transcription regulation</keyword>
<evidence type="ECO:0000256" key="3">
    <source>
        <dbReference type="ARBA" id="ARBA00023163"/>
    </source>
</evidence>
<dbReference type="PANTHER" id="PTHR47893">
    <property type="entry name" value="REGULATORY PROTEIN PCHR"/>
    <property type="match status" value="1"/>
</dbReference>
<dbReference type="PROSITE" id="PS01124">
    <property type="entry name" value="HTH_ARAC_FAMILY_2"/>
    <property type="match status" value="1"/>
</dbReference>
<evidence type="ECO:0000313" key="6">
    <source>
        <dbReference type="Proteomes" id="UP001515683"/>
    </source>
</evidence>
<dbReference type="RefSeq" id="WP_167015107.1">
    <property type="nucleotide sequence ID" value="NZ_VWXF01000004.1"/>
</dbReference>